<dbReference type="EMBL" id="LWQT01000098">
    <property type="protein sequence ID" value="OAN45703.1"/>
    <property type="molecule type" value="Genomic_DNA"/>
</dbReference>
<sequence>MENWARLMTADRELSQAFDLLDRAREITLRTPAAIVTREGLVAAARDAVTRVNGLLKHD</sequence>
<dbReference type="AlphaFoldDB" id="A0A178MAX0"/>
<name>A0A178MAX0_9PROT</name>
<comment type="caution">
    <text evidence="2">The sequence shown here is derived from an EMBL/GenBank/DDBJ whole genome shotgun (WGS) entry which is preliminary data.</text>
</comment>
<dbReference type="RefSeq" id="WP_068495440.1">
    <property type="nucleotide sequence ID" value="NZ_LWQT01000098.1"/>
</dbReference>
<dbReference type="Proteomes" id="UP000078428">
    <property type="component" value="Unassembled WGS sequence"/>
</dbReference>
<proteinExistence type="predicted"/>
<evidence type="ECO:0000313" key="1">
    <source>
        <dbReference type="EMBL" id="OAN45681.1"/>
    </source>
</evidence>
<reference evidence="2 3" key="1">
    <citation type="submission" date="2016-04" db="EMBL/GenBank/DDBJ databases">
        <title>Draft genome sequence of freshwater magnetotactic bacteria Magnetospirillum marisnigri SP-1 and Magnetospirillum moscoviense BB-1.</title>
        <authorList>
            <person name="Koziaeva V."/>
            <person name="Dziuba M.V."/>
            <person name="Ivanov T.M."/>
            <person name="Kuznetsov B."/>
            <person name="Grouzdev D.S."/>
        </authorList>
    </citation>
    <scope>NUCLEOTIDE SEQUENCE [LARGE SCALE GENOMIC DNA]</scope>
    <source>
        <strain evidence="2 3">SP-1</strain>
    </source>
</reference>
<accession>A0A178MAX0</accession>
<organism evidence="2 3">
    <name type="scientific">Paramagnetospirillum marisnigri</name>
    <dbReference type="NCBI Taxonomy" id="1285242"/>
    <lineage>
        <taxon>Bacteria</taxon>
        <taxon>Pseudomonadati</taxon>
        <taxon>Pseudomonadota</taxon>
        <taxon>Alphaproteobacteria</taxon>
        <taxon>Rhodospirillales</taxon>
        <taxon>Magnetospirillaceae</taxon>
        <taxon>Paramagnetospirillum</taxon>
    </lineage>
</organism>
<dbReference type="OrthoDB" id="7363298at2"/>
<gene>
    <name evidence="1" type="ORF">A6A04_07280</name>
    <name evidence="2" type="ORF">A6A04_07410</name>
</gene>
<evidence type="ECO:0000313" key="3">
    <source>
        <dbReference type="Proteomes" id="UP000078428"/>
    </source>
</evidence>
<evidence type="ECO:0000313" key="2">
    <source>
        <dbReference type="EMBL" id="OAN45703.1"/>
    </source>
</evidence>
<keyword evidence="3" id="KW-1185">Reference proteome</keyword>
<protein>
    <submittedName>
        <fullName evidence="2">Uncharacterized protein</fullName>
    </submittedName>
</protein>
<dbReference type="EMBL" id="LWQT01000098">
    <property type="protein sequence ID" value="OAN45681.1"/>
    <property type="molecule type" value="Genomic_DNA"/>
</dbReference>